<dbReference type="Proteomes" id="UP000218677">
    <property type="component" value="Unassembled WGS sequence"/>
</dbReference>
<keyword evidence="1" id="KW-0472">Membrane</keyword>
<dbReference type="RefSeq" id="WP_096653700.1">
    <property type="nucleotide sequence ID" value="NZ_NWUX01000020.1"/>
</dbReference>
<feature type="transmembrane region" description="Helical" evidence="1">
    <location>
        <begin position="85"/>
        <end position="106"/>
    </location>
</feature>
<dbReference type="PANTHER" id="PTHR37814">
    <property type="entry name" value="CONSERVED MEMBRANE PROTEIN"/>
    <property type="match status" value="1"/>
</dbReference>
<dbReference type="PANTHER" id="PTHR37814:SF1">
    <property type="entry name" value="MEMBRANE PROTEIN"/>
    <property type="match status" value="1"/>
</dbReference>
<organism evidence="2 3">
    <name type="scientific">Vreelandella nigrificans</name>
    <dbReference type="NCBI Taxonomy" id="2042704"/>
    <lineage>
        <taxon>Bacteria</taxon>
        <taxon>Pseudomonadati</taxon>
        <taxon>Pseudomonadota</taxon>
        <taxon>Gammaproteobacteria</taxon>
        <taxon>Oceanospirillales</taxon>
        <taxon>Halomonadaceae</taxon>
        <taxon>Vreelandella</taxon>
    </lineage>
</organism>
<feature type="transmembrane region" description="Helical" evidence="1">
    <location>
        <begin position="326"/>
        <end position="343"/>
    </location>
</feature>
<dbReference type="InterPro" id="IPR038728">
    <property type="entry name" value="YkvI-like"/>
</dbReference>
<evidence type="ECO:0008006" key="4">
    <source>
        <dbReference type="Google" id="ProtNLM"/>
    </source>
</evidence>
<dbReference type="AlphaFoldDB" id="A0A2A4HJP3"/>
<feature type="transmembrane region" description="Helical" evidence="1">
    <location>
        <begin position="261"/>
        <end position="285"/>
    </location>
</feature>
<evidence type="ECO:0000256" key="1">
    <source>
        <dbReference type="SAM" id="Phobius"/>
    </source>
</evidence>
<keyword evidence="1" id="KW-1133">Transmembrane helix</keyword>
<dbReference type="EMBL" id="NWUX01000020">
    <property type="protein sequence ID" value="PCF94313.1"/>
    <property type="molecule type" value="Genomic_DNA"/>
</dbReference>
<reference evidence="3" key="1">
    <citation type="submission" date="2017-09" db="EMBL/GenBank/DDBJ databases">
        <authorList>
            <person name="Cho G.-S."/>
            <person name="Oguntoyinbo F.A."/>
            <person name="Cnockaert M."/>
            <person name="Kabisch J."/>
            <person name="Neve H."/>
            <person name="Bockelmann W."/>
            <person name="Wenning M."/>
            <person name="Franz C.M."/>
            <person name="Vandamme P."/>
        </authorList>
    </citation>
    <scope>NUCLEOTIDE SEQUENCE [LARGE SCALE GENOMIC DNA]</scope>
    <source>
        <strain evidence="3">MBT G8648</strain>
    </source>
</reference>
<feature type="transmembrane region" description="Helical" evidence="1">
    <location>
        <begin position="216"/>
        <end position="241"/>
    </location>
</feature>
<evidence type="ECO:0000313" key="2">
    <source>
        <dbReference type="EMBL" id="PCF94313.1"/>
    </source>
</evidence>
<keyword evidence="1" id="KW-0812">Transmembrane</keyword>
<gene>
    <name evidence="2" type="ORF">CPA45_17365</name>
</gene>
<protein>
    <recommendedName>
        <fullName evidence="4">Membrane protein YkvI</fullName>
    </recommendedName>
</protein>
<accession>A0A2A4HJP3</accession>
<name>A0A2A4HJP3_9GAMM</name>
<feature type="transmembrane region" description="Helical" evidence="1">
    <location>
        <begin position="138"/>
        <end position="160"/>
    </location>
</feature>
<comment type="caution">
    <text evidence="2">The sequence shown here is derived from an EMBL/GenBank/DDBJ whole genome shotgun (WGS) entry which is preliminary data.</text>
</comment>
<evidence type="ECO:0000313" key="3">
    <source>
        <dbReference type="Proteomes" id="UP000218677"/>
    </source>
</evidence>
<keyword evidence="3" id="KW-1185">Reference proteome</keyword>
<proteinExistence type="predicted"/>
<feature type="transmembrane region" description="Helical" evidence="1">
    <location>
        <begin position="180"/>
        <end position="204"/>
    </location>
</feature>
<feature type="transmembrane region" description="Helical" evidence="1">
    <location>
        <begin position="33"/>
        <end position="58"/>
    </location>
</feature>
<dbReference type="OrthoDB" id="9809338at2"/>
<feature type="transmembrane region" description="Helical" evidence="1">
    <location>
        <begin position="297"/>
        <end position="320"/>
    </location>
</feature>
<feature type="transmembrane region" description="Helical" evidence="1">
    <location>
        <begin position="112"/>
        <end position="131"/>
    </location>
</feature>
<sequence length="359" mass="37930">MKDVLKIAGAFVGFLVGAGFASGQELLQFFVSFGVWGLAGITLSTAAFIFLGMTLANLGSELQATSHKEVVRAICGPWLSKPIDLLMTFFMFAIAVVMLAGAGALLEQKLGLPAAWGSALVTLLVIAATCLKLKKVLTLISSITPLLILVALGIAIYALATRETDLTTLNQLALDQNAATSHWALGAMLYVSYNIFGCVAILAISSGAAKDRRKATWGGILGGITLGALMMTISLAMLSRLDSLVDTPMPMLALALEVSPALSSLVSVVILLMIFNTAVGCLYSFSSRFLPADTTSFRVGSLIAGIIAYACSMFGFVSLVGMVYPVFGYIGFILITAITVAWVRQRMKHSHKAQTARAQ</sequence>